<dbReference type="PANTHER" id="PTHR31321:SF57">
    <property type="entry name" value="PECTINESTERASE 53-RELATED"/>
    <property type="match status" value="1"/>
</dbReference>
<keyword evidence="9" id="KW-1185">Reference proteome</keyword>
<dbReference type="Gene3D" id="2.160.20.10">
    <property type="entry name" value="Single-stranded right-handed beta-helix, Pectin lyase-like"/>
    <property type="match status" value="1"/>
</dbReference>
<gene>
    <name evidence="8" type="ORF">ACFSKL_02970</name>
</gene>
<dbReference type="InterPro" id="IPR029058">
    <property type="entry name" value="AB_hydrolase_fold"/>
</dbReference>
<keyword evidence="2 5" id="KW-0378">Hydrolase</keyword>
<dbReference type="SUPFAM" id="SSF53474">
    <property type="entry name" value="alpha/beta-Hydrolases"/>
    <property type="match status" value="1"/>
</dbReference>
<organism evidence="8 9">
    <name type="scientific">Belliella marina</name>
    <dbReference type="NCBI Taxonomy" id="1644146"/>
    <lineage>
        <taxon>Bacteria</taxon>
        <taxon>Pseudomonadati</taxon>
        <taxon>Bacteroidota</taxon>
        <taxon>Cytophagia</taxon>
        <taxon>Cytophagales</taxon>
        <taxon>Cyclobacteriaceae</taxon>
        <taxon>Belliella</taxon>
    </lineage>
</organism>
<reference evidence="9" key="1">
    <citation type="journal article" date="2019" name="Int. J. Syst. Evol. Microbiol.">
        <title>The Global Catalogue of Microorganisms (GCM) 10K type strain sequencing project: providing services to taxonomists for standard genome sequencing and annotation.</title>
        <authorList>
            <consortium name="The Broad Institute Genomics Platform"/>
            <consortium name="The Broad Institute Genome Sequencing Center for Infectious Disease"/>
            <person name="Wu L."/>
            <person name="Ma J."/>
        </authorList>
    </citation>
    <scope>NUCLEOTIDE SEQUENCE [LARGE SCALE GENOMIC DNA]</scope>
    <source>
        <strain evidence="9">CGMCC 1.15180</strain>
    </source>
</reference>
<evidence type="ECO:0000256" key="5">
    <source>
        <dbReference type="RuleBase" id="RU000589"/>
    </source>
</evidence>
<evidence type="ECO:0000256" key="3">
    <source>
        <dbReference type="ARBA" id="ARBA00023085"/>
    </source>
</evidence>
<dbReference type="PROSITE" id="PS00503">
    <property type="entry name" value="PECTINESTERASE_2"/>
    <property type="match status" value="1"/>
</dbReference>
<dbReference type="InterPro" id="IPR033131">
    <property type="entry name" value="Pectinesterase_Asp_AS"/>
</dbReference>
<evidence type="ECO:0000313" key="9">
    <source>
        <dbReference type="Proteomes" id="UP001597361"/>
    </source>
</evidence>
<evidence type="ECO:0000313" key="8">
    <source>
        <dbReference type="EMBL" id="MFD2033733.1"/>
    </source>
</evidence>
<dbReference type="Pfam" id="PF01095">
    <property type="entry name" value="Pectinesterase"/>
    <property type="match status" value="1"/>
</dbReference>
<dbReference type="Pfam" id="PF20434">
    <property type="entry name" value="BD-FAE"/>
    <property type="match status" value="1"/>
</dbReference>
<name>A0ABW4VKE4_9BACT</name>
<evidence type="ECO:0000259" key="6">
    <source>
        <dbReference type="Pfam" id="PF01095"/>
    </source>
</evidence>
<evidence type="ECO:0000256" key="4">
    <source>
        <dbReference type="PROSITE-ProRule" id="PRU10040"/>
    </source>
</evidence>
<dbReference type="InterPro" id="IPR011050">
    <property type="entry name" value="Pectin_lyase_fold/virulence"/>
</dbReference>
<dbReference type="RefSeq" id="WP_376883411.1">
    <property type="nucleotide sequence ID" value="NZ_JBHUHR010000006.1"/>
</dbReference>
<comment type="caution">
    <text evidence="8">The sequence shown here is derived from an EMBL/GenBank/DDBJ whole genome shotgun (WGS) entry which is preliminary data.</text>
</comment>
<dbReference type="EC" id="3.1.1.11" evidence="5"/>
<dbReference type="SUPFAM" id="SSF51126">
    <property type="entry name" value="Pectin lyase-like"/>
    <property type="match status" value="1"/>
</dbReference>
<dbReference type="Proteomes" id="UP001597361">
    <property type="component" value="Unassembled WGS sequence"/>
</dbReference>
<dbReference type="InterPro" id="IPR000070">
    <property type="entry name" value="Pectinesterase_cat"/>
</dbReference>
<feature type="domain" description="BD-FAE-like" evidence="7">
    <location>
        <begin position="408"/>
        <end position="580"/>
    </location>
</feature>
<comment type="pathway">
    <text evidence="5">Glycan metabolism; pectin degradation; 2-dehydro-3-deoxy-D-gluconate from pectin: step 1/5.</text>
</comment>
<dbReference type="PANTHER" id="PTHR31321">
    <property type="entry name" value="ACYL-COA THIOESTER HYDROLASE YBHC-RELATED"/>
    <property type="match status" value="1"/>
</dbReference>
<protein>
    <recommendedName>
        <fullName evidence="5">Pectinesterase</fullName>
        <ecNumber evidence="5">3.1.1.11</ecNumber>
    </recommendedName>
</protein>
<keyword evidence="3 5" id="KW-0063">Aspartyl esterase</keyword>
<evidence type="ECO:0000256" key="2">
    <source>
        <dbReference type="ARBA" id="ARBA00022801"/>
    </source>
</evidence>
<accession>A0ABW4VKE4</accession>
<dbReference type="InterPro" id="IPR049492">
    <property type="entry name" value="BD-FAE-like_dom"/>
</dbReference>
<feature type="active site" evidence="4">
    <location>
        <position position="199"/>
    </location>
</feature>
<dbReference type="Gene3D" id="3.40.50.1820">
    <property type="entry name" value="alpha/beta hydrolase"/>
    <property type="match status" value="1"/>
</dbReference>
<evidence type="ECO:0000256" key="1">
    <source>
        <dbReference type="ARBA" id="ARBA00008891"/>
    </source>
</evidence>
<comment type="catalytic activity">
    <reaction evidence="5">
        <text>[(1-&gt;4)-alpha-D-galacturonosyl methyl ester](n) + n H2O = [(1-&gt;4)-alpha-D-galacturonosyl](n) + n methanol + n H(+)</text>
        <dbReference type="Rhea" id="RHEA:22380"/>
        <dbReference type="Rhea" id="RHEA-COMP:14570"/>
        <dbReference type="Rhea" id="RHEA-COMP:14573"/>
        <dbReference type="ChEBI" id="CHEBI:15377"/>
        <dbReference type="ChEBI" id="CHEBI:15378"/>
        <dbReference type="ChEBI" id="CHEBI:17790"/>
        <dbReference type="ChEBI" id="CHEBI:140522"/>
        <dbReference type="ChEBI" id="CHEBI:140523"/>
        <dbReference type="EC" id="3.1.1.11"/>
    </reaction>
</comment>
<feature type="domain" description="Pectinesterase catalytic" evidence="6">
    <location>
        <begin position="48"/>
        <end position="328"/>
    </location>
</feature>
<dbReference type="InterPro" id="IPR012334">
    <property type="entry name" value="Pectin_lyas_fold"/>
</dbReference>
<evidence type="ECO:0000259" key="7">
    <source>
        <dbReference type="Pfam" id="PF20434"/>
    </source>
</evidence>
<sequence>MILKIESSLRFLVVVMLLLSTAELNAQIVNFYPQDGKVRDLKGKVQEDIVVAKDGTGDFIFIQDALDAIRVYLPKPITVHIKEGVYKEKLLIPGTITNVTFKGDGPDKTIITFDDHTGKNKLQTFDTYTLMVLGNSLTFKNLSIENSAGNVGQAVALHAEGDRLVFENCHFRGNQDTMFASGENSRQYFRGCYIEGTTDFIFGSATAYFEGCQIHSKSNSYITAASTPEWVKYGYVFNGCQLTADEGVSKVYLGRPWRDHAKTVFINCEMGSHTRGEGWSNWGREIEKTVFYAEYNNSGPGSNTADRVSWSKKLDAHAAQKYSLDEVFKGYNSQNDLFGKPWFGVVKDSSYTLGSATLKMKKMVPEAKPVLKQQSSNVKESQVYYKSLPYRDLEASVLWVEKGWEKQAGIVMVHGGGWQSGSLELMLPMAQELAKMGYVTMPIEYRLSREAIFPAAILDIKDAIAWLRSNAESYNLNPAEIYVLGCSAGAQLATLVGVTDGKEEFFSGLGKIAESDVNGIINIDGIVAFDHPESEEGAVAAKWLGGSLEENNANWQNASALTHAGADSPPILFVNGNQDRFHAGRDDLRSVLEKHNIYSEIVKIEDAPHTFWLFDPWFDQVVNSIDKFILKIKLP</sequence>
<comment type="similarity">
    <text evidence="1">Belongs to the pectinesterase family.</text>
</comment>
<dbReference type="EMBL" id="JBHUHR010000006">
    <property type="protein sequence ID" value="MFD2033733.1"/>
    <property type="molecule type" value="Genomic_DNA"/>
</dbReference>
<proteinExistence type="inferred from homology"/>